<gene>
    <name evidence="2" type="ORF">ES332_A11G250000v1</name>
</gene>
<reference evidence="2 3" key="1">
    <citation type="submission" date="2019-07" db="EMBL/GenBank/DDBJ databases">
        <title>WGS assembly of Gossypium tomentosum.</title>
        <authorList>
            <person name="Chen Z.J."/>
            <person name="Sreedasyam A."/>
            <person name="Ando A."/>
            <person name="Song Q."/>
            <person name="De L."/>
            <person name="Hulse-Kemp A."/>
            <person name="Ding M."/>
            <person name="Ye W."/>
            <person name="Kirkbride R."/>
            <person name="Jenkins J."/>
            <person name="Plott C."/>
            <person name="Lovell J."/>
            <person name="Lin Y.-M."/>
            <person name="Vaughn R."/>
            <person name="Liu B."/>
            <person name="Li W."/>
            <person name="Simpson S."/>
            <person name="Scheffler B."/>
            <person name="Saski C."/>
            <person name="Grover C."/>
            <person name="Hu G."/>
            <person name="Conover J."/>
            <person name="Carlson J."/>
            <person name="Shu S."/>
            <person name="Boston L."/>
            <person name="Williams M."/>
            <person name="Peterson D."/>
            <person name="Mcgee K."/>
            <person name="Jones D."/>
            <person name="Wendel J."/>
            <person name="Stelly D."/>
            <person name="Grimwood J."/>
            <person name="Schmutz J."/>
        </authorList>
    </citation>
    <scope>NUCLEOTIDE SEQUENCE [LARGE SCALE GENOMIC DNA]</scope>
    <source>
        <strain evidence="2">7179.01</strain>
    </source>
</reference>
<organism evidence="2 3">
    <name type="scientific">Gossypium tomentosum</name>
    <name type="common">Hawaiian cotton</name>
    <name type="synonym">Gossypium sandvicense</name>
    <dbReference type="NCBI Taxonomy" id="34277"/>
    <lineage>
        <taxon>Eukaryota</taxon>
        <taxon>Viridiplantae</taxon>
        <taxon>Streptophyta</taxon>
        <taxon>Embryophyta</taxon>
        <taxon>Tracheophyta</taxon>
        <taxon>Spermatophyta</taxon>
        <taxon>Magnoliopsida</taxon>
        <taxon>eudicotyledons</taxon>
        <taxon>Gunneridae</taxon>
        <taxon>Pentapetalae</taxon>
        <taxon>rosids</taxon>
        <taxon>malvids</taxon>
        <taxon>Malvales</taxon>
        <taxon>Malvaceae</taxon>
        <taxon>Malvoideae</taxon>
        <taxon>Gossypium</taxon>
    </lineage>
</organism>
<proteinExistence type="predicted"/>
<keyword evidence="1" id="KW-0732">Signal</keyword>
<evidence type="ECO:0000313" key="3">
    <source>
        <dbReference type="Proteomes" id="UP000322667"/>
    </source>
</evidence>
<evidence type="ECO:0000256" key="1">
    <source>
        <dbReference type="SAM" id="SignalP"/>
    </source>
</evidence>
<dbReference type="EMBL" id="CM017620">
    <property type="protein sequence ID" value="TYI02138.1"/>
    <property type="molecule type" value="Genomic_DNA"/>
</dbReference>
<accession>A0A5D2NDM1</accession>
<keyword evidence="3" id="KW-1185">Reference proteome</keyword>
<name>A0A5D2NDM1_GOSTO</name>
<dbReference type="Proteomes" id="UP000322667">
    <property type="component" value="Chromosome A11"/>
</dbReference>
<sequence length="96" mass="11405">MECVLQALLFSFLFLHITAWRILSHPLNCHSEHVSTIASTFITFSIYKALNTIAPHQFFQSFPRRNRDYRNFPIKGKIFSKEKNPDSIEEHISFWF</sequence>
<dbReference type="AlphaFoldDB" id="A0A5D2NDM1"/>
<evidence type="ECO:0008006" key="4">
    <source>
        <dbReference type="Google" id="ProtNLM"/>
    </source>
</evidence>
<feature type="signal peptide" evidence="1">
    <location>
        <begin position="1"/>
        <end position="19"/>
    </location>
</feature>
<feature type="chain" id="PRO_5023141845" description="Secreted protein" evidence="1">
    <location>
        <begin position="20"/>
        <end position="96"/>
    </location>
</feature>
<protein>
    <recommendedName>
        <fullName evidence="4">Secreted protein</fullName>
    </recommendedName>
</protein>
<evidence type="ECO:0000313" key="2">
    <source>
        <dbReference type="EMBL" id="TYI02138.1"/>
    </source>
</evidence>